<organism evidence="1 2">
    <name type="scientific">Pseudanabaena catenata USMAC16</name>
    <dbReference type="NCBI Taxonomy" id="1855837"/>
    <lineage>
        <taxon>Bacteria</taxon>
        <taxon>Bacillati</taxon>
        <taxon>Cyanobacteriota</taxon>
        <taxon>Cyanophyceae</taxon>
        <taxon>Pseudanabaenales</taxon>
        <taxon>Pseudanabaenaceae</taxon>
        <taxon>Pseudanabaena</taxon>
    </lineage>
</organism>
<keyword evidence="2" id="KW-1185">Reference proteome</keyword>
<gene>
    <name evidence="1" type="ORF">FEV09_21610</name>
</gene>
<proteinExistence type="predicted"/>
<name>A0A9X4MG05_9CYAN</name>
<evidence type="ECO:0000313" key="1">
    <source>
        <dbReference type="EMBL" id="MDG3497141.1"/>
    </source>
</evidence>
<reference evidence="1" key="1">
    <citation type="submission" date="2019-05" db="EMBL/GenBank/DDBJ databases">
        <title>Whole genome sequencing of Pseudanabaena catenata USMAC16.</title>
        <authorList>
            <person name="Khan Z."/>
            <person name="Omar W.M."/>
            <person name="Convey P."/>
            <person name="Merican F."/>
            <person name="Najimudin N."/>
        </authorList>
    </citation>
    <scope>NUCLEOTIDE SEQUENCE</scope>
    <source>
        <strain evidence="1">USMAC16</strain>
    </source>
</reference>
<protein>
    <submittedName>
        <fullName evidence="1">Winged helix-turn-helix domain-containing protein</fullName>
    </submittedName>
</protein>
<evidence type="ECO:0000313" key="2">
    <source>
        <dbReference type="Proteomes" id="UP001152872"/>
    </source>
</evidence>
<dbReference type="EMBL" id="VBTY01000287">
    <property type="protein sequence ID" value="MDG3497141.1"/>
    <property type="molecule type" value="Genomic_DNA"/>
</dbReference>
<dbReference type="Proteomes" id="UP001152872">
    <property type="component" value="Unassembled WGS sequence"/>
</dbReference>
<accession>A0A9X4MG05</accession>
<dbReference type="AlphaFoldDB" id="A0A9X4MG05"/>
<sequence length="99" mass="11489">MSRYKILCLLHSGRYRILFSFILFFNSSQILREQKYGDVSGKPISDRFTHLSGQLLGADGVDSTINNEATRVTMTRVLNQLRLEELISWRNHYLTLPKV</sequence>
<comment type="caution">
    <text evidence="1">The sequence shown here is derived from an EMBL/GenBank/DDBJ whole genome shotgun (WGS) entry which is preliminary data.</text>
</comment>
<dbReference type="RefSeq" id="WP_040689972.1">
    <property type="nucleotide sequence ID" value="NZ_VBTY01000287.1"/>
</dbReference>